<dbReference type="PANTHER" id="PTHR17695">
    <property type="entry name" value="SMALL SUBUNIT PROCESSOME COMPONENT 20 HOMOLOG"/>
    <property type="match status" value="1"/>
</dbReference>
<sequence>MGRRLPLEPILRYNKMNSVSVFRLMFESVLEESLLKLQRSHWVISRLRSENLVSVLYYVAGMLMQKFILPLRMQKAEDQSSEVVDKLLQLMLCILDGLHLADNVSVISIISVQWAPIFNLLTFIQQLLLKDPRIVHAFRCNITSCDLVDEEVSKFLRLAARYRSSSQILSAVADFLDLMNGSTIQEETNSVGLHPELKVEKAVESLGLVERFHLFLSPASDNNPCATVLSLLIRSLQKVLAVIESHSWQLVPSFLKFMGYNVVDRVCVRTFNAQAFKGREWKNILKEWLKLLKSL</sequence>
<dbReference type="GO" id="GO:0032040">
    <property type="term" value="C:small-subunit processome"/>
    <property type="evidence" value="ECO:0007669"/>
    <property type="project" value="TreeGrafter"/>
</dbReference>
<dbReference type="PANTHER" id="PTHR17695:SF11">
    <property type="entry name" value="SMALL SUBUNIT PROCESSOME COMPONENT 20 HOMOLOG"/>
    <property type="match status" value="1"/>
</dbReference>
<reference evidence="1" key="1">
    <citation type="submission" date="2020-08" db="EMBL/GenBank/DDBJ databases">
        <title>Plant Genome Project.</title>
        <authorList>
            <person name="Zhang R.-G."/>
        </authorList>
    </citation>
    <scope>NUCLEOTIDE SEQUENCE</scope>
    <source>
        <strain evidence="1">WSP0</strain>
        <tissue evidence="1">Leaf</tissue>
    </source>
</reference>
<organism evidence="1 2">
    <name type="scientific">Rhododendron griersonianum</name>
    <dbReference type="NCBI Taxonomy" id="479676"/>
    <lineage>
        <taxon>Eukaryota</taxon>
        <taxon>Viridiplantae</taxon>
        <taxon>Streptophyta</taxon>
        <taxon>Embryophyta</taxon>
        <taxon>Tracheophyta</taxon>
        <taxon>Spermatophyta</taxon>
        <taxon>Magnoliopsida</taxon>
        <taxon>eudicotyledons</taxon>
        <taxon>Gunneridae</taxon>
        <taxon>Pentapetalae</taxon>
        <taxon>asterids</taxon>
        <taxon>Ericales</taxon>
        <taxon>Ericaceae</taxon>
        <taxon>Ericoideae</taxon>
        <taxon>Rhodoreae</taxon>
        <taxon>Rhododendron</taxon>
    </lineage>
</organism>
<dbReference type="Proteomes" id="UP000823749">
    <property type="component" value="Chromosome 12"/>
</dbReference>
<evidence type="ECO:0000313" key="1">
    <source>
        <dbReference type="EMBL" id="KAG5521597.1"/>
    </source>
</evidence>
<keyword evidence="2" id="KW-1185">Reference proteome</keyword>
<comment type="caution">
    <text evidence="1">The sequence shown here is derived from an EMBL/GenBank/DDBJ whole genome shotgun (WGS) entry which is preliminary data.</text>
</comment>
<dbReference type="EMBL" id="JACTNZ010000012">
    <property type="protein sequence ID" value="KAG5521597.1"/>
    <property type="molecule type" value="Genomic_DNA"/>
</dbReference>
<dbReference type="GO" id="GO:0030686">
    <property type="term" value="C:90S preribosome"/>
    <property type="evidence" value="ECO:0007669"/>
    <property type="project" value="TreeGrafter"/>
</dbReference>
<accession>A0AAV6I238</accession>
<name>A0AAV6I238_9ERIC</name>
<dbReference type="InterPro" id="IPR052575">
    <property type="entry name" value="SSU_processome_comp_20"/>
</dbReference>
<proteinExistence type="predicted"/>
<dbReference type="AlphaFoldDB" id="A0AAV6I238"/>
<gene>
    <name evidence="1" type="ORF">RHGRI_033977</name>
</gene>
<evidence type="ECO:0000313" key="2">
    <source>
        <dbReference type="Proteomes" id="UP000823749"/>
    </source>
</evidence>
<protein>
    <submittedName>
        <fullName evidence="1">Uncharacterized protein</fullName>
    </submittedName>
</protein>